<reference evidence="1 2" key="1">
    <citation type="submission" date="2019-11" db="EMBL/GenBank/DDBJ databases">
        <title>Type strains purchased from KCTC, JCM and DSMZ.</title>
        <authorList>
            <person name="Lu H."/>
        </authorList>
    </citation>
    <scope>NUCLEOTIDE SEQUENCE [LARGE SCALE GENOMIC DNA]</scope>
    <source>
        <strain evidence="1 2">JCM 31587</strain>
    </source>
</reference>
<dbReference type="OrthoDB" id="8563960at2"/>
<dbReference type="RefSeq" id="WP_155457281.1">
    <property type="nucleotide sequence ID" value="NZ_WNKX01000041.1"/>
</dbReference>
<protein>
    <recommendedName>
        <fullName evidence="3">HPr-rel-A system PqqD family peptide chaperone</fullName>
    </recommendedName>
</protein>
<evidence type="ECO:0000313" key="1">
    <source>
        <dbReference type="EMBL" id="MTW14339.1"/>
    </source>
</evidence>
<gene>
    <name evidence="1" type="ORF">GM658_27355</name>
</gene>
<name>A0A6L6QPS0_9BURK</name>
<dbReference type="EMBL" id="WNKX01000041">
    <property type="protein sequence ID" value="MTW14339.1"/>
    <property type="molecule type" value="Genomic_DNA"/>
</dbReference>
<dbReference type="Proteomes" id="UP000472320">
    <property type="component" value="Unassembled WGS sequence"/>
</dbReference>
<sequence length="77" mass="8591">MAQQWCIVPGQSLRSRSWNGQSVLYNEVSGATHLLDEQVLELLLALRDGSLEAEDWADPALQQTLAELAKLYLVHPC</sequence>
<organism evidence="1 2">
    <name type="scientific">Massilia eburnea</name>
    <dbReference type="NCBI Taxonomy" id="1776165"/>
    <lineage>
        <taxon>Bacteria</taxon>
        <taxon>Pseudomonadati</taxon>
        <taxon>Pseudomonadota</taxon>
        <taxon>Betaproteobacteria</taxon>
        <taxon>Burkholderiales</taxon>
        <taxon>Oxalobacteraceae</taxon>
        <taxon>Telluria group</taxon>
        <taxon>Massilia</taxon>
    </lineage>
</organism>
<evidence type="ECO:0008006" key="3">
    <source>
        <dbReference type="Google" id="ProtNLM"/>
    </source>
</evidence>
<proteinExistence type="predicted"/>
<comment type="caution">
    <text evidence="1">The sequence shown here is derived from an EMBL/GenBank/DDBJ whole genome shotgun (WGS) entry which is preliminary data.</text>
</comment>
<dbReference type="AlphaFoldDB" id="A0A6L6QPS0"/>
<evidence type="ECO:0000313" key="2">
    <source>
        <dbReference type="Proteomes" id="UP000472320"/>
    </source>
</evidence>
<keyword evidence="2" id="KW-1185">Reference proteome</keyword>
<accession>A0A6L6QPS0</accession>